<keyword evidence="1" id="KW-1133">Transmembrane helix</keyword>
<evidence type="ECO:0000313" key="2">
    <source>
        <dbReference type="EMBL" id="CRL60970.1"/>
    </source>
</evidence>
<dbReference type="InterPro" id="IPR009883">
    <property type="entry name" value="YgfX"/>
</dbReference>
<keyword evidence="1" id="KW-0812">Transmembrane</keyword>
<proteinExistence type="predicted"/>
<dbReference type="Proteomes" id="UP000183920">
    <property type="component" value="Unassembled WGS sequence"/>
</dbReference>
<feature type="transmembrane region" description="Helical" evidence="1">
    <location>
        <begin position="38"/>
        <end position="55"/>
    </location>
</feature>
<sequence length="135" mass="16286">MILWKSHLTVSWFTQLFSTVAYVAFVIGLLLYPWPPDFIYVWVPLLLLLISSWYFTQKNISRIKGDFILLNGNRIQWKLHEWQITKRPWISRFGTRITLTSILNKKQITLWVAFDSMTENEWRNFSQLLMQYPDI</sequence>
<dbReference type="Pfam" id="PF07254">
    <property type="entry name" value="Cpta_toxin"/>
    <property type="match status" value="1"/>
</dbReference>
<accession>A0A0G4Q575</accession>
<name>A0A0G4Q575_9GAMM</name>
<protein>
    <submittedName>
        <fullName evidence="2">Toxin CptA</fullName>
    </submittedName>
</protein>
<organism evidence="2 3">
    <name type="scientific">Proteus penneri</name>
    <dbReference type="NCBI Taxonomy" id="102862"/>
    <lineage>
        <taxon>Bacteria</taxon>
        <taxon>Pseudomonadati</taxon>
        <taxon>Pseudomonadota</taxon>
        <taxon>Gammaproteobacteria</taxon>
        <taxon>Enterobacterales</taxon>
        <taxon>Morganellaceae</taxon>
        <taxon>Proteus</taxon>
    </lineage>
</organism>
<dbReference type="AlphaFoldDB" id="A0A0G4Q575"/>
<gene>
    <name evidence="2" type="primary">cptA</name>
    <name evidence="2" type="ORF">BN1804_01222</name>
</gene>
<keyword evidence="1" id="KW-0472">Membrane</keyword>
<evidence type="ECO:0000256" key="1">
    <source>
        <dbReference type="SAM" id="Phobius"/>
    </source>
</evidence>
<dbReference type="RefSeq" id="WP_072063344.1">
    <property type="nucleotide sequence ID" value="NZ_CVRY01000002.1"/>
</dbReference>
<reference evidence="3" key="1">
    <citation type="submission" date="2015-06" db="EMBL/GenBank/DDBJ databases">
        <authorList>
            <person name="Urmite Genomes"/>
        </authorList>
    </citation>
    <scope>NUCLEOTIDE SEQUENCE [LARGE SCALE GENOMIC DNA]</scope>
    <source>
        <strain evidence="3">CSUR P1867</strain>
    </source>
</reference>
<feature type="transmembrane region" description="Helical" evidence="1">
    <location>
        <begin position="12"/>
        <end position="32"/>
    </location>
</feature>
<evidence type="ECO:0000313" key="3">
    <source>
        <dbReference type="Proteomes" id="UP000183920"/>
    </source>
</evidence>
<dbReference type="EMBL" id="CVRY01000002">
    <property type="protein sequence ID" value="CRL60970.1"/>
    <property type="molecule type" value="Genomic_DNA"/>
</dbReference>